<evidence type="ECO:0000313" key="2">
    <source>
        <dbReference type="EMBL" id="MCO5396658.1"/>
    </source>
</evidence>
<accession>A0ABT1AE32</accession>
<name>A0ABT1AE32_9RALS</name>
<dbReference type="RefSeq" id="WP_252675630.1">
    <property type="nucleotide sequence ID" value="NZ_JAMXHT010000001.1"/>
</dbReference>
<dbReference type="EMBL" id="JAMXHT010000001">
    <property type="protein sequence ID" value="MCO5396658.1"/>
    <property type="molecule type" value="Genomic_DNA"/>
</dbReference>
<protein>
    <submittedName>
        <fullName evidence="2">Uncharacterized protein</fullName>
    </submittedName>
</protein>
<evidence type="ECO:0000256" key="1">
    <source>
        <dbReference type="SAM" id="MobiDB-lite"/>
    </source>
</evidence>
<feature type="compositionally biased region" description="Basic and acidic residues" evidence="1">
    <location>
        <begin position="263"/>
        <end position="287"/>
    </location>
</feature>
<reference evidence="2" key="2">
    <citation type="journal article" date="2023" name="Front. Microbiol.">
        <title>Ralstonia chuxiongensis sp. nov., Ralstonia mojiangensis sp. nov., and Ralstonia soli sp. nov., isolated from tobacco fields, are three novel species in the family Burkholderiaceae.</title>
        <authorList>
            <person name="Lu C.H."/>
            <person name="Zhang Y.Y."/>
            <person name="Jiang N."/>
            <person name="Chen W."/>
            <person name="Shao X."/>
            <person name="Zhao Z.M."/>
            <person name="Lu W.L."/>
            <person name="Hu X."/>
            <person name="Xi Y.X."/>
            <person name="Zou S.Y."/>
            <person name="Wei Q.J."/>
            <person name="Lin Z.L."/>
            <person name="Gong L."/>
            <person name="Gai X.T."/>
            <person name="Zhang L.Q."/>
            <person name="Li J.Y."/>
            <person name="Jin Y."/>
            <person name="Xia Z.Y."/>
        </authorList>
    </citation>
    <scope>NUCLEOTIDE SEQUENCE</scope>
    <source>
        <strain evidence="2">21MJYT02-11</strain>
    </source>
</reference>
<keyword evidence="3" id="KW-1185">Reference proteome</keyword>
<comment type="caution">
    <text evidence="2">The sequence shown here is derived from an EMBL/GenBank/DDBJ whole genome shotgun (WGS) entry which is preliminary data.</text>
</comment>
<feature type="region of interest" description="Disordered" evidence="1">
    <location>
        <begin position="212"/>
        <end position="287"/>
    </location>
</feature>
<organism evidence="2 3">
    <name type="scientific">Ralstonia soli</name>
    <dbReference type="NCBI Taxonomy" id="2953896"/>
    <lineage>
        <taxon>Bacteria</taxon>
        <taxon>Pseudomonadati</taxon>
        <taxon>Pseudomonadota</taxon>
        <taxon>Betaproteobacteria</taxon>
        <taxon>Burkholderiales</taxon>
        <taxon>Burkholderiaceae</taxon>
        <taxon>Ralstonia</taxon>
    </lineage>
</organism>
<gene>
    <name evidence="2" type="ORF">NG900_00430</name>
</gene>
<dbReference type="Proteomes" id="UP001162811">
    <property type="component" value="Unassembled WGS sequence"/>
</dbReference>
<feature type="compositionally biased region" description="Low complexity" evidence="1">
    <location>
        <begin position="241"/>
        <end position="251"/>
    </location>
</feature>
<evidence type="ECO:0000313" key="3">
    <source>
        <dbReference type="Proteomes" id="UP001162811"/>
    </source>
</evidence>
<proteinExistence type="predicted"/>
<reference evidence="2" key="1">
    <citation type="submission" date="2022-06" db="EMBL/GenBank/DDBJ databases">
        <authorList>
            <person name="Lu C.-H."/>
        </authorList>
    </citation>
    <scope>NUCLEOTIDE SEQUENCE</scope>
    <source>
        <strain evidence="2">21MJYT02-11</strain>
    </source>
</reference>
<sequence>MDSSTDLYQVLAFLPDNARRCKLSPFARTITELRQAGASFGLIVDHLKQQAGLEVSRQAVAKYYKRIEATRGRVTPPLPPVRSLSDLPQTFDSHPSQSLSTLLGGLTQVIVELRRGRASFGMIADHLNQHFGISITPENLAWHFSRLDVPAPQSEGQPPALTASVTPQTEVVSTTHTGNRVGHAFADGTETEAPSTASDTVLAFTGEAALGQRCESDRPAGTGSWFSRLSPKPHVSQSETPPSAAPASGAGRDQQDSAQRWGKKYDLQSAEHQEALARFREKRDRYQ</sequence>